<dbReference type="EMBL" id="BJCL01000008">
    <property type="protein sequence ID" value="GCL64260.1"/>
    <property type="molecule type" value="Genomic_DNA"/>
</dbReference>
<evidence type="ECO:0000256" key="1">
    <source>
        <dbReference type="ARBA" id="ARBA00010062"/>
    </source>
</evidence>
<evidence type="ECO:0000256" key="3">
    <source>
        <dbReference type="SAM" id="SignalP"/>
    </source>
</evidence>
<evidence type="ECO:0000259" key="4">
    <source>
        <dbReference type="Pfam" id="PF13458"/>
    </source>
</evidence>
<evidence type="ECO:0000313" key="6">
    <source>
        <dbReference type="Proteomes" id="UP000301751"/>
    </source>
</evidence>
<dbReference type="Proteomes" id="UP000301751">
    <property type="component" value="Unassembled WGS sequence"/>
</dbReference>
<feature type="domain" description="Leucine-binding protein" evidence="4">
    <location>
        <begin position="23"/>
        <end position="354"/>
    </location>
</feature>
<dbReference type="InterPro" id="IPR028081">
    <property type="entry name" value="Leu-bd"/>
</dbReference>
<dbReference type="InterPro" id="IPR028082">
    <property type="entry name" value="Peripla_BP_I"/>
</dbReference>
<feature type="chain" id="PRO_5019842749" evidence="3">
    <location>
        <begin position="22"/>
        <end position="371"/>
    </location>
</feature>
<evidence type="ECO:0000256" key="2">
    <source>
        <dbReference type="ARBA" id="ARBA00022729"/>
    </source>
</evidence>
<comment type="caution">
    <text evidence="5">The sequence shown here is derived from an EMBL/GenBank/DDBJ whole genome shotgun (WGS) entry which is preliminary data.</text>
</comment>
<dbReference type="SUPFAM" id="SSF53822">
    <property type="entry name" value="Periplasmic binding protein-like I"/>
    <property type="match status" value="1"/>
</dbReference>
<feature type="signal peptide" evidence="3">
    <location>
        <begin position="1"/>
        <end position="21"/>
    </location>
</feature>
<keyword evidence="2 3" id="KW-0732">Signal</keyword>
<dbReference type="Pfam" id="PF13458">
    <property type="entry name" value="Peripla_BP_6"/>
    <property type="match status" value="1"/>
</dbReference>
<dbReference type="Gene3D" id="3.40.50.2300">
    <property type="match status" value="2"/>
</dbReference>
<comment type="similarity">
    <text evidence="1">Belongs to the leucine-binding protein family.</text>
</comment>
<dbReference type="PANTHER" id="PTHR47235">
    <property type="entry name" value="BLR6548 PROTEIN"/>
    <property type="match status" value="1"/>
</dbReference>
<keyword evidence="6" id="KW-1185">Reference proteome</keyword>
<accession>A0A480ATR8</accession>
<dbReference type="AlphaFoldDB" id="A0A480ATR8"/>
<evidence type="ECO:0000313" key="5">
    <source>
        <dbReference type="EMBL" id="GCL64260.1"/>
    </source>
</evidence>
<organism evidence="5 6">
    <name type="scientific">Pseudaquabacterium pictum</name>
    <dbReference type="NCBI Taxonomy" id="2315236"/>
    <lineage>
        <taxon>Bacteria</taxon>
        <taxon>Pseudomonadati</taxon>
        <taxon>Pseudomonadota</taxon>
        <taxon>Betaproteobacteria</taxon>
        <taxon>Burkholderiales</taxon>
        <taxon>Sphaerotilaceae</taxon>
        <taxon>Pseudaquabacterium</taxon>
    </lineage>
</organism>
<dbReference type="OrthoDB" id="9777352at2"/>
<name>A0A480ATR8_9BURK</name>
<keyword evidence="5" id="KW-0449">Lipoprotein</keyword>
<sequence>MLQRLMLLVLLAVAAALPARAQILIGQTAGHTGAVAATVKEATAGAKLLFDSLNARNGIGGQKLELVVLDDGFDPQRAADNAKALIERGVVALFLTRGTPHNQKIMPLLTEYKVPLVGPSTGAMVLHEPVHPWLFNVRATYQREAERSIKHLLATGVTRIALVQVDDSFGQDAATGALRGFGTGLKPVVHDTYDRAKPSFGAIVQRLVAADAQAVLFIGSGTAVVEGIQALRNAGSRAQALTLSNNASAGFIKALGEQARGVVVSQVLPGERSMGVPMVKEAHDLAKARGVDPQAITPAFLEGYAAAKVLAEGLRRAAASGALNRAGLQRALEGLKNYDLGGLELSFSATDHTGLDYADLSIIGADGRFRR</sequence>
<protein>
    <submittedName>
        <fullName evidence="5">Lipoprotein</fullName>
    </submittedName>
</protein>
<reference evidence="6" key="1">
    <citation type="submission" date="2019-03" db="EMBL/GenBank/DDBJ databases">
        <title>Aquabacterium pictum sp.nov., the first bacteriochlorophyll a-containing freshwater bacterium in the genus Aquabacterium of the class Betaproteobacteria.</title>
        <authorList>
            <person name="Hirose S."/>
            <person name="Tank M."/>
            <person name="Hara E."/>
            <person name="Tamaki H."/>
            <person name="Takaichi S."/>
            <person name="Haruta S."/>
            <person name="Hanada S."/>
        </authorList>
    </citation>
    <scope>NUCLEOTIDE SEQUENCE [LARGE SCALE GENOMIC DNA]</scope>
    <source>
        <strain evidence="6">W35</strain>
    </source>
</reference>
<gene>
    <name evidence="5" type="ORF">AQPW35_33410</name>
</gene>
<dbReference type="PANTHER" id="PTHR47235:SF1">
    <property type="entry name" value="BLR6548 PROTEIN"/>
    <property type="match status" value="1"/>
</dbReference>
<proteinExistence type="inferred from homology"/>
<dbReference type="CDD" id="cd06326">
    <property type="entry name" value="PBP1_ABC_ligand_binding-like"/>
    <property type="match status" value="1"/>
</dbReference>